<dbReference type="RefSeq" id="WP_121394408.1">
    <property type="nucleotide sequence ID" value="NZ_RCDD01000008.1"/>
</dbReference>
<dbReference type="AlphaFoldDB" id="A0A421AW25"/>
<organism evidence="1 2">
    <name type="scientific">Actinokineospora cianjurensis</name>
    <dbReference type="NCBI Taxonomy" id="585224"/>
    <lineage>
        <taxon>Bacteria</taxon>
        <taxon>Bacillati</taxon>
        <taxon>Actinomycetota</taxon>
        <taxon>Actinomycetes</taxon>
        <taxon>Pseudonocardiales</taxon>
        <taxon>Pseudonocardiaceae</taxon>
        <taxon>Actinokineospora</taxon>
    </lineage>
</organism>
<proteinExistence type="predicted"/>
<dbReference type="OrthoDB" id="3690688at2"/>
<dbReference type="EMBL" id="RCDD01000008">
    <property type="protein sequence ID" value="RLK54113.1"/>
    <property type="molecule type" value="Genomic_DNA"/>
</dbReference>
<evidence type="ECO:0000313" key="1">
    <source>
        <dbReference type="EMBL" id="RLK54113.1"/>
    </source>
</evidence>
<keyword evidence="2" id="KW-1185">Reference proteome</keyword>
<sequence length="304" mass="33365">MVTDARLREALVTGPFSLALRLALRASGLSLDRVQYRLAEREVPVSKTALSNWQSGRTQPERPESLRALAVLEEILVLPDRALSSLLGPPRPRGRWLTRAPDDMRADQAWARPDGLLRTLDSLGTTLAAVDRMSKVSLQVICVVGADRLLYRVEHLVVLRAEQAGVDRYTVAYRSDLGEPEITATVGCRQGRRRGDAETGFTTFELLLDRGLGAGELVSLGYTIAPGSPELYHSQRIGAATRVYGATVQFDAAALPVRVYRRFQSSVGETDCAETDLRLGATSTAQHVEADPPPGIYRLGWDWD</sequence>
<comment type="caution">
    <text evidence="1">The sequence shown here is derived from an EMBL/GenBank/DDBJ whole genome shotgun (WGS) entry which is preliminary data.</text>
</comment>
<dbReference type="Proteomes" id="UP000282454">
    <property type="component" value="Unassembled WGS sequence"/>
</dbReference>
<accession>A0A421AW25</accession>
<name>A0A421AW25_9PSEU</name>
<evidence type="ECO:0000313" key="2">
    <source>
        <dbReference type="Proteomes" id="UP000282454"/>
    </source>
</evidence>
<protein>
    <submittedName>
        <fullName evidence="1">Uncharacterized protein</fullName>
    </submittedName>
</protein>
<reference evidence="1 2" key="1">
    <citation type="submission" date="2018-10" db="EMBL/GenBank/DDBJ databases">
        <title>Genomic Encyclopedia of Archaeal and Bacterial Type Strains, Phase II (KMG-II): from individual species to whole genera.</title>
        <authorList>
            <person name="Goeker M."/>
        </authorList>
    </citation>
    <scope>NUCLEOTIDE SEQUENCE [LARGE SCALE GENOMIC DNA]</scope>
    <source>
        <strain evidence="1 2">DSM 45657</strain>
    </source>
</reference>
<gene>
    <name evidence="1" type="ORF">CLV68_6115</name>
</gene>